<accession>A0A892IKY3</accession>
<reference evidence="1 2" key="1">
    <citation type="submission" date="2021-02" db="EMBL/GenBank/DDBJ databases">
        <title>FDA dAtabase for Regulatory Grade micrObial Sequences (FDA-ARGOS): Supporting development and validation of Infectious Disease Dx tests.</title>
        <authorList>
            <person name="Minogue T."/>
            <person name="Wolcott M."/>
            <person name="Wasieloski L."/>
            <person name="Aguilar W."/>
            <person name="Moore D."/>
            <person name="Jaissle J."/>
            <person name="Tallon L."/>
            <person name="Sadzewicz L."/>
            <person name="Zhao X."/>
            <person name="Boylan J."/>
            <person name="Ott S."/>
            <person name="Bowen H."/>
            <person name="Vavikolanu K."/>
            <person name="Mehta A."/>
            <person name="Aluvathingal J."/>
            <person name="Nadendla S."/>
            <person name="Yan Y."/>
            <person name="Sichtig H."/>
        </authorList>
    </citation>
    <scope>NUCLEOTIDE SEQUENCE [LARGE SCALE GENOMIC DNA]</scope>
    <source>
        <strain evidence="1 2">FDAARGOS_1272</strain>
    </source>
</reference>
<organism evidence="1 2">
    <name type="scientific">Burkholderia dolosa</name>
    <dbReference type="NCBI Taxonomy" id="152500"/>
    <lineage>
        <taxon>Bacteria</taxon>
        <taxon>Pseudomonadati</taxon>
        <taxon>Pseudomonadota</taxon>
        <taxon>Betaproteobacteria</taxon>
        <taxon>Burkholderiales</taxon>
        <taxon>Burkholderiaceae</taxon>
        <taxon>Burkholderia</taxon>
        <taxon>Burkholderia cepacia complex</taxon>
    </lineage>
</organism>
<dbReference type="EMBL" id="CP069484">
    <property type="protein sequence ID" value="QRO81490.1"/>
    <property type="molecule type" value="Genomic_DNA"/>
</dbReference>
<proteinExistence type="predicted"/>
<dbReference type="RefSeq" id="WP_035975633.1">
    <property type="nucleotide sequence ID" value="NZ_CABVPR010000077.1"/>
</dbReference>
<gene>
    <name evidence="1" type="ORF">I6K02_27165</name>
</gene>
<dbReference type="GeneID" id="93131147"/>
<protein>
    <submittedName>
        <fullName evidence="1">Uncharacterized protein</fullName>
    </submittedName>
</protein>
<evidence type="ECO:0000313" key="1">
    <source>
        <dbReference type="EMBL" id="QRO81490.1"/>
    </source>
</evidence>
<evidence type="ECO:0000313" key="2">
    <source>
        <dbReference type="Proteomes" id="UP000625568"/>
    </source>
</evidence>
<name>A0A892IKY3_9BURK</name>
<dbReference type="AlphaFoldDB" id="A0A892IKY3"/>
<keyword evidence="2" id="KW-1185">Reference proteome</keyword>
<dbReference type="Proteomes" id="UP000625568">
    <property type="component" value="Chromosome 3"/>
</dbReference>
<sequence length="118" mass="12145">MLGGFIGQGAVQGIEGERASVAGAAGRLAGAAAMAFGALTGAAVASPVSTRPLIDTRPPLTAASAAPATIVDSGTRNYHITIRVENGATVTEFEAAVRRVIEQVEREDRRRVNSRLSD</sequence>